<evidence type="ECO:0000313" key="4">
    <source>
        <dbReference type="EMBL" id="MEJ8825162.1"/>
    </source>
</evidence>
<sequence>MKRRQFLQHASVGLAVPALGLGATAASMANAANPPLKVGFIYPGPLADVGWTYQHDLGRKMVEAEFGDKVKTVFVEKVPEGPDAERVLRQLVDDGCTMIFTTSFGFMEPTIRVAADFPEVAFEHCSGYKTAPNVGIYQTRFYEGAYLMGMLAGKRTKSNTLGYVAPFPIPEVIRNLNAFVLGARAVNPNASAKVVWINSWYDPANERDAALTLMNQGADVMYQNTDSPAIVQLAQSKGLWAIGQDSDMSRFGPTAHLSANVLNWGVYYVHKVRQKLAGQWKSEDTKWGMKEGIVQLAALGPSVSKEAAAAFDERKASILAGKLHPFAGPIVDQGGKPRVAAGQVVPESELWTMKWYVDGISGKQP</sequence>
<protein>
    <submittedName>
        <fullName evidence="4">BMP family ABC transporter substrate-binding protein</fullName>
    </submittedName>
</protein>
<dbReference type="SUPFAM" id="SSF53822">
    <property type="entry name" value="Periplasmic binding protein-like I"/>
    <property type="match status" value="1"/>
</dbReference>
<accession>A0ABU8W551</accession>
<keyword evidence="1 2" id="KW-0732">Signal</keyword>
<evidence type="ECO:0000259" key="3">
    <source>
        <dbReference type="Pfam" id="PF02608"/>
    </source>
</evidence>
<dbReference type="InterPro" id="IPR003760">
    <property type="entry name" value="PnrA-like"/>
</dbReference>
<comment type="caution">
    <text evidence="4">The sequence shown here is derived from an EMBL/GenBank/DDBJ whole genome shotgun (WGS) entry which is preliminary data.</text>
</comment>
<feature type="chain" id="PRO_5045098440" evidence="2">
    <location>
        <begin position="32"/>
        <end position="365"/>
    </location>
</feature>
<dbReference type="PANTHER" id="PTHR43208">
    <property type="entry name" value="ABC TRANSPORTER SUBSTRATE-BINDING PROTEIN"/>
    <property type="match status" value="1"/>
</dbReference>
<evidence type="ECO:0000256" key="1">
    <source>
        <dbReference type="ARBA" id="ARBA00022729"/>
    </source>
</evidence>
<feature type="signal peptide" evidence="2">
    <location>
        <begin position="1"/>
        <end position="31"/>
    </location>
</feature>
<gene>
    <name evidence="4" type="ORF">WKW80_24570</name>
</gene>
<dbReference type="Pfam" id="PF02608">
    <property type="entry name" value="Bmp"/>
    <property type="match status" value="1"/>
</dbReference>
<dbReference type="PANTHER" id="PTHR43208:SF1">
    <property type="entry name" value="ABC TRANSPORTER SUBSTRATE-BINDING PROTEIN"/>
    <property type="match status" value="1"/>
</dbReference>
<dbReference type="InterPro" id="IPR006311">
    <property type="entry name" value="TAT_signal"/>
</dbReference>
<dbReference type="InterPro" id="IPR052910">
    <property type="entry name" value="ABC-Purine-Binding"/>
</dbReference>
<organism evidence="4 5">
    <name type="scientific">Variovorax humicola</name>
    <dbReference type="NCBI Taxonomy" id="1769758"/>
    <lineage>
        <taxon>Bacteria</taxon>
        <taxon>Pseudomonadati</taxon>
        <taxon>Pseudomonadota</taxon>
        <taxon>Betaproteobacteria</taxon>
        <taxon>Burkholderiales</taxon>
        <taxon>Comamonadaceae</taxon>
        <taxon>Variovorax</taxon>
    </lineage>
</organism>
<dbReference type="InterPro" id="IPR028082">
    <property type="entry name" value="Peripla_BP_I"/>
</dbReference>
<keyword evidence="5" id="KW-1185">Reference proteome</keyword>
<evidence type="ECO:0000313" key="5">
    <source>
        <dbReference type="Proteomes" id="UP001363010"/>
    </source>
</evidence>
<dbReference type="Gene3D" id="3.40.50.2300">
    <property type="match status" value="2"/>
</dbReference>
<reference evidence="4 5" key="1">
    <citation type="submission" date="2024-03" db="EMBL/GenBank/DDBJ databases">
        <title>Novel species of the genus Variovorax.</title>
        <authorList>
            <person name="Liu Q."/>
            <person name="Xin Y.-H."/>
        </authorList>
    </citation>
    <scope>NUCLEOTIDE SEQUENCE [LARGE SCALE GENOMIC DNA]</scope>
    <source>
        <strain evidence="4 5">KACC 18501</strain>
    </source>
</reference>
<dbReference type="EMBL" id="JBBKZV010000019">
    <property type="protein sequence ID" value="MEJ8825162.1"/>
    <property type="molecule type" value="Genomic_DNA"/>
</dbReference>
<dbReference type="Proteomes" id="UP001363010">
    <property type="component" value="Unassembled WGS sequence"/>
</dbReference>
<name>A0ABU8W551_9BURK</name>
<evidence type="ECO:0000256" key="2">
    <source>
        <dbReference type="SAM" id="SignalP"/>
    </source>
</evidence>
<dbReference type="PROSITE" id="PS51318">
    <property type="entry name" value="TAT"/>
    <property type="match status" value="1"/>
</dbReference>
<feature type="domain" description="ABC transporter substrate-binding protein PnrA-like" evidence="3">
    <location>
        <begin position="37"/>
        <end position="305"/>
    </location>
</feature>
<dbReference type="CDD" id="cd19963">
    <property type="entry name" value="PBP1_BMP-like"/>
    <property type="match status" value="1"/>
</dbReference>
<dbReference type="RefSeq" id="WP_340366188.1">
    <property type="nucleotide sequence ID" value="NZ_JBBKZV010000019.1"/>
</dbReference>
<proteinExistence type="predicted"/>